<evidence type="ECO:0000313" key="2">
    <source>
        <dbReference type="Proteomes" id="UP000189701"/>
    </source>
</evidence>
<dbReference type="SUPFAM" id="SSF53098">
    <property type="entry name" value="Ribonuclease H-like"/>
    <property type="match status" value="1"/>
</dbReference>
<dbReference type="InterPro" id="IPR012337">
    <property type="entry name" value="RNaseH-like_sf"/>
</dbReference>
<gene>
    <name evidence="3" type="primary">LOC104217116</name>
</gene>
<dbReference type="GO" id="GO:0015074">
    <property type="term" value="P:DNA integration"/>
    <property type="evidence" value="ECO:0007669"/>
    <property type="project" value="InterPro"/>
</dbReference>
<dbReference type="PANTHER" id="PTHR48475">
    <property type="entry name" value="RIBONUCLEASE H"/>
    <property type="match status" value="1"/>
</dbReference>
<dbReference type="InterPro" id="IPR001584">
    <property type="entry name" value="Integrase_cat-core"/>
</dbReference>
<dbReference type="eggNOG" id="KOG0017">
    <property type="taxonomic scope" value="Eukaryota"/>
</dbReference>
<dbReference type="RefSeq" id="XP_009765568.1">
    <property type="nucleotide sequence ID" value="XM_009767266.1"/>
</dbReference>
<dbReference type="GO" id="GO:0003676">
    <property type="term" value="F:nucleic acid binding"/>
    <property type="evidence" value="ECO:0007669"/>
    <property type="project" value="InterPro"/>
</dbReference>
<sequence length="239" mass="27350">MGSPWTFVALGMDVIGSLGPAASNRHYFILVAIDYFTKWVEASTYKAVTKKVVVDIVRNNIICRFRIPDSIITGNAANLNTELMREIFEKFRIFHRNFTTYRLQMNGAVEGYWTTIRTSTRAMPNIFVYDTEAVIPVEVEIPSLRVIQEAKLDDVEWIRARIANAFNKRMKPRQFTSGQVVLKKIFPRQEEAKGMFAPNWQGPYMVPRALSSGALILVEMDGRVNTKPINSDAIKRYYA</sequence>
<dbReference type="STRING" id="4096.A0A1U7VGT8"/>
<dbReference type="PANTHER" id="PTHR48475:SF1">
    <property type="entry name" value="RNASE H TYPE-1 DOMAIN-CONTAINING PROTEIN"/>
    <property type="match status" value="1"/>
</dbReference>
<dbReference type="Proteomes" id="UP000189701">
    <property type="component" value="Unplaced"/>
</dbReference>
<proteinExistence type="predicted"/>
<feature type="domain" description="Integrase catalytic" evidence="1">
    <location>
        <begin position="1"/>
        <end position="110"/>
    </location>
</feature>
<dbReference type="InterPro" id="IPR036397">
    <property type="entry name" value="RNaseH_sf"/>
</dbReference>
<reference evidence="3" key="2">
    <citation type="submission" date="2025-08" db="UniProtKB">
        <authorList>
            <consortium name="RefSeq"/>
        </authorList>
    </citation>
    <scope>IDENTIFICATION</scope>
    <source>
        <tissue evidence="3">Leaf</tissue>
    </source>
</reference>
<dbReference type="PROSITE" id="PS50994">
    <property type="entry name" value="INTEGRASE"/>
    <property type="match status" value="1"/>
</dbReference>
<dbReference type="AlphaFoldDB" id="A0A1U7VGT8"/>
<protein>
    <submittedName>
        <fullName evidence="3">Uncharacterized protein LOC104217116</fullName>
    </submittedName>
</protein>
<reference evidence="2" key="1">
    <citation type="journal article" date="2013" name="Genome Biol.">
        <title>Reference genomes and transcriptomes of Nicotiana sylvestris and Nicotiana tomentosiformis.</title>
        <authorList>
            <person name="Sierro N."/>
            <person name="Battey J.N."/>
            <person name="Ouadi S."/>
            <person name="Bovet L."/>
            <person name="Goepfert S."/>
            <person name="Bakaher N."/>
            <person name="Peitsch M.C."/>
            <person name="Ivanov N.V."/>
        </authorList>
    </citation>
    <scope>NUCLEOTIDE SEQUENCE [LARGE SCALE GENOMIC DNA]</scope>
</reference>
<accession>A0A1U7VGT8</accession>
<dbReference type="Gene3D" id="3.30.420.10">
    <property type="entry name" value="Ribonuclease H-like superfamily/Ribonuclease H"/>
    <property type="match status" value="1"/>
</dbReference>
<evidence type="ECO:0000259" key="1">
    <source>
        <dbReference type="PROSITE" id="PS50994"/>
    </source>
</evidence>
<evidence type="ECO:0000313" key="3">
    <source>
        <dbReference type="RefSeq" id="XP_009765568.1"/>
    </source>
</evidence>
<name>A0A1U7VGT8_NICSY</name>
<keyword evidence="2" id="KW-1185">Reference proteome</keyword>
<organism evidence="2 3">
    <name type="scientific">Nicotiana sylvestris</name>
    <name type="common">Wood tobacco</name>
    <name type="synonym">South American tobacco</name>
    <dbReference type="NCBI Taxonomy" id="4096"/>
    <lineage>
        <taxon>Eukaryota</taxon>
        <taxon>Viridiplantae</taxon>
        <taxon>Streptophyta</taxon>
        <taxon>Embryophyta</taxon>
        <taxon>Tracheophyta</taxon>
        <taxon>Spermatophyta</taxon>
        <taxon>Magnoliopsida</taxon>
        <taxon>eudicotyledons</taxon>
        <taxon>Gunneridae</taxon>
        <taxon>Pentapetalae</taxon>
        <taxon>asterids</taxon>
        <taxon>lamiids</taxon>
        <taxon>Solanales</taxon>
        <taxon>Solanaceae</taxon>
        <taxon>Nicotianoideae</taxon>
        <taxon>Nicotianeae</taxon>
        <taxon>Nicotiana</taxon>
    </lineage>
</organism>